<dbReference type="AlphaFoldDB" id="A0A024T7Z7"/>
<keyword evidence="2" id="KW-0479">Metal-binding</keyword>
<dbReference type="InterPro" id="IPR027806">
    <property type="entry name" value="HARBI1_dom"/>
</dbReference>
<organism evidence="4">
    <name type="scientific">Aphanomyces invadans</name>
    <dbReference type="NCBI Taxonomy" id="157072"/>
    <lineage>
        <taxon>Eukaryota</taxon>
        <taxon>Sar</taxon>
        <taxon>Stramenopiles</taxon>
        <taxon>Oomycota</taxon>
        <taxon>Saprolegniomycetes</taxon>
        <taxon>Saprolegniales</taxon>
        <taxon>Verrucalvaceae</taxon>
        <taxon>Aphanomyces</taxon>
    </lineage>
</organism>
<feature type="non-terminal residue" evidence="4">
    <location>
        <position position="158"/>
    </location>
</feature>
<dbReference type="RefSeq" id="XP_008881305.1">
    <property type="nucleotide sequence ID" value="XM_008883083.1"/>
</dbReference>
<feature type="domain" description="DDE Tnp4" evidence="3">
    <location>
        <begin position="59"/>
        <end position="157"/>
    </location>
</feature>
<protein>
    <recommendedName>
        <fullName evidence="3">DDE Tnp4 domain-containing protein</fullName>
    </recommendedName>
</protein>
<accession>A0A024T7Z7</accession>
<dbReference type="OrthoDB" id="74927at2759"/>
<evidence type="ECO:0000256" key="1">
    <source>
        <dbReference type="ARBA" id="ARBA00001968"/>
    </source>
</evidence>
<dbReference type="GO" id="GO:0046872">
    <property type="term" value="F:metal ion binding"/>
    <property type="evidence" value="ECO:0007669"/>
    <property type="project" value="UniProtKB-KW"/>
</dbReference>
<dbReference type="VEuPathDB" id="FungiDB:H310_15106"/>
<feature type="non-terminal residue" evidence="4">
    <location>
        <position position="1"/>
    </location>
</feature>
<evidence type="ECO:0000313" key="4">
    <source>
        <dbReference type="EMBL" id="ETV90063.1"/>
    </source>
</evidence>
<sequence>SLLYFCLPIVASRLQKYAAAIKMKGSMMDNVIGFIDGSNIVMCRITQKRYRAGNQLPDLHRLLYSGHKRRHFLNYQAVAAPDRLCVYFWGPIEGSRHETTLLRLSKLEECLDKNRSIFAGFLIYGNPAYGVLDWICSVYKVNELDANINSAISKVRQS</sequence>
<dbReference type="Pfam" id="PF13359">
    <property type="entry name" value="DDE_Tnp_4"/>
    <property type="match status" value="1"/>
</dbReference>
<dbReference type="STRING" id="157072.A0A024T7Z7"/>
<evidence type="ECO:0000259" key="3">
    <source>
        <dbReference type="Pfam" id="PF13359"/>
    </source>
</evidence>
<comment type="cofactor">
    <cofactor evidence="1">
        <name>a divalent metal cation</name>
        <dbReference type="ChEBI" id="CHEBI:60240"/>
    </cofactor>
</comment>
<dbReference type="EMBL" id="KI914125">
    <property type="protein sequence ID" value="ETV90063.1"/>
    <property type="molecule type" value="Genomic_DNA"/>
</dbReference>
<name>A0A024T7Z7_9STRA</name>
<dbReference type="GeneID" id="20092156"/>
<proteinExistence type="predicted"/>
<evidence type="ECO:0000256" key="2">
    <source>
        <dbReference type="ARBA" id="ARBA00022723"/>
    </source>
</evidence>
<gene>
    <name evidence="4" type="ORF">H310_15106</name>
</gene>
<reference evidence="4" key="1">
    <citation type="submission" date="2013-12" db="EMBL/GenBank/DDBJ databases">
        <title>The Genome Sequence of Aphanomyces invadans NJM9701.</title>
        <authorList>
            <consortium name="The Broad Institute Genomics Platform"/>
            <person name="Russ C."/>
            <person name="Tyler B."/>
            <person name="van West P."/>
            <person name="Dieguez-Uribeondo J."/>
            <person name="Young S.K."/>
            <person name="Zeng Q."/>
            <person name="Gargeya S."/>
            <person name="Fitzgerald M."/>
            <person name="Abouelleil A."/>
            <person name="Alvarado L."/>
            <person name="Chapman S.B."/>
            <person name="Gainer-Dewar J."/>
            <person name="Goldberg J."/>
            <person name="Griggs A."/>
            <person name="Gujja S."/>
            <person name="Hansen M."/>
            <person name="Howarth C."/>
            <person name="Imamovic A."/>
            <person name="Ireland A."/>
            <person name="Larimer J."/>
            <person name="McCowan C."/>
            <person name="Murphy C."/>
            <person name="Pearson M."/>
            <person name="Poon T.W."/>
            <person name="Priest M."/>
            <person name="Roberts A."/>
            <person name="Saif S."/>
            <person name="Shea T."/>
            <person name="Sykes S."/>
            <person name="Wortman J."/>
            <person name="Nusbaum C."/>
            <person name="Birren B."/>
        </authorList>
    </citation>
    <scope>NUCLEOTIDE SEQUENCE [LARGE SCALE GENOMIC DNA]</scope>
    <source>
        <strain evidence="4">NJM9701</strain>
    </source>
</reference>